<proteinExistence type="predicted"/>
<organism evidence="2 3">
    <name type="scientific">Hydrococcus rivularis NIES-593</name>
    <dbReference type="NCBI Taxonomy" id="1921803"/>
    <lineage>
        <taxon>Bacteria</taxon>
        <taxon>Bacillati</taxon>
        <taxon>Cyanobacteriota</taxon>
        <taxon>Cyanophyceae</taxon>
        <taxon>Pleurocapsales</taxon>
        <taxon>Hydrococcaceae</taxon>
        <taxon>Hydrococcus</taxon>
    </lineage>
</organism>
<name>A0A1U7HJV0_9CYAN</name>
<dbReference type="AlphaFoldDB" id="A0A1U7HJV0"/>
<dbReference type="PROSITE" id="PS51257">
    <property type="entry name" value="PROKAR_LIPOPROTEIN"/>
    <property type="match status" value="1"/>
</dbReference>
<gene>
    <name evidence="2" type="ORF">NIES593_09355</name>
</gene>
<dbReference type="Proteomes" id="UP000186868">
    <property type="component" value="Unassembled WGS sequence"/>
</dbReference>
<dbReference type="RefSeq" id="WP_073599315.1">
    <property type="nucleotide sequence ID" value="NZ_MRCB01000008.1"/>
</dbReference>
<accession>A0A1U7HJV0</accession>
<protein>
    <submittedName>
        <fullName evidence="2">Uncharacterized protein</fullName>
    </submittedName>
</protein>
<feature type="region of interest" description="Disordered" evidence="1">
    <location>
        <begin position="63"/>
        <end position="89"/>
    </location>
</feature>
<keyword evidence="3" id="KW-1185">Reference proteome</keyword>
<evidence type="ECO:0000313" key="2">
    <source>
        <dbReference type="EMBL" id="OKH23847.1"/>
    </source>
</evidence>
<evidence type="ECO:0000256" key="1">
    <source>
        <dbReference type="SAM" id="MobiDB-lite"/>
    </source>
</evidence>
<comment type="caution">
    <text evidence="2">The sequence shown here is derived from an EMBL/GenBank/DDBJ whole genome shotgun (WGS) entry which is preliminary data.</text>
</comment>
<dbReference type="EMBL" id="MRCB01000008">
    <property type="protein sequence ID" value="OKH23847.1"/>
    <property type="molecule type" value="Genomic_DNA"/>
</dbReference>
<reference evidence="2 3" key="1">
    <citation type="submission" date="2016-11" db="EMBL/GenBank/DDBJ databases">
        <title>Draft Genome Sequences of Nine Cyanobacterial Strains from Diverse Habitats.</title>
        <authorList>
            <person name="Zhu T."/>
            <person name="Hou S."/>
            <person name="Lu X."/>
            <person name="Hess W.R."/>
        </authorList>
    </citation>
    <scope>NUCLEOTIDE SEQUENCE [LARGE SCALE GENOMIC DNA]</scope>
    <source>
        <strain evidence="2 3">NIES-593</strain>
    </source>
</reference>
<evidence type="ECO:0000313" key="3">
    <source>
        <dbReference type="Proteomes" id="UP000186868"/>
    </source>
</evidence>
<dbReference type="STRING" id="1921803.NIES593_09355"/>
<sequence length="89" mass="9466">MPLKSGALLIVIGWTALLGACSQPEEENMSSPGANQPVTEIVEVDGAQNPTDDQEVFLLEQQTQEGEIVDFGNPENSGLSKAPEEQPSN</sequence>